<dbReference type="InterPro" id="IPR001647">
    <property type="entry name" value="HTH_TetR"/>
</dbReference>
<organism evidence="6 7">
    <name type="scientific">Vescimonas coprocola</name>
    <dbReference type="NCBI Taxonomy" id="2714355"/>
    <lineage>
        <taxon>Bacteria</taxon>
        <taxon>Bacillati</taxon>
        <taxon>Bacillota</taxon>
        <taxon>Clostridia</taxon>
        <taxon>Eubacteriales</taxon>
        <taxon>Oscillospiraceae</taxon>
        <taxon>Vescimonas</taxon>
    </lineage>
</organism>
<protein>
    <submittedName>
        <fullName evidence="6">TetR family transcriptional regulator</fullName>
    </submittedName>
</protein>
<dbReference type="SUPFAM" id="SSF48498">
    <property type="entry name" value="Tetracyclin repressor-like, C-terminal domain"/>
    <property type="match status" value="1"/>
</dbReference>
<dbReference type="InterPro" id="IPR050109">
    <property type="entry name" value="HTH-type_TetR-like_transc_reg"/>
</dbReference>
<dbReference type="PRINTS" id="PR00455">
    <property type="entry name" value="HTHTETR"/>
</dbReference>
<dbReference type="PANTHER" id="PTHR30055">
    <property type="entry name" value="HTH-TYPE TRANSCRIPTIONAL REGULATOR RUTR"/>
    <property type="match status" value="1"/>
</dbReference>
<name>A0A810PX56_9FIRM</name>
<dbReference type="KEGG" id="vcop:MM50RIKEN_05120"/>
<sequence>MEMRRRIQETALDLFDREGFENVSVEEIAQAAGCSVGNIYHYFKSKDELAIQLTQHVDEAYQVLEQAYLADTDRSGREKLLDFVGRSLEISVGDEVLYKAFIHGLRYPEQGVLKGSEKRVYYRLLGELVDLCRREGSIRQELITAEVVEELVTLHRGMLFEWRIYEGGFPLAQRGRRMAEHLLEGMRG</sequence>
<keyword evidence="2 4" id="KW-0238">DNA-binding</keyword>
<dbReference type="Gene3D" id="1.10.357.10">
    <property type="entry name" value="Tetracycline Repressor, domain 2"/>
    <property type="match status" value="1"/>
</dbReference>
<dbReference type="PANTHER" id="PTHR30055:SF234">
    <property type="entry name" value="HTH-TYPE TRANSCRIPTIONAL REGULATOR BETI"/>
    <property type="match status" value="1"/>
</dbReference>
<dbReference type="GO" id="GO:0003700">
    <property type="term" value="F:DNA-binding transcription factor activity"/>
    <property type="evidence" value="ECO:0007669"/>
    <property type="project" value="TreeGrafter"/>
</dbReference>
<keyword evidence="3" id="KW-0804">Transcription</keyword>
<evidence type="ECO:0000256" key="4">
    <source>
        <dbReference type="PROSITE-ProRule" id="PRU00335"/>
    </source>
</evidence>
<dbReference type="EMBL" id="AP023418">
    <property type="protein sequence ID" value="BCK80749.1"/>
    <property type="molecule type" value="Genomic_DNA"/>
</dbReference>
<dbReference type="InterPro" id="IPR036271">
    <property type="entry name" value="Tet_transcr_reg_TetR-rel_C_sf"/>
</dbReference>
<keyword evidence="7" id="KW-1185">Reference proteome</keyword>
<dbReference type="AlphaFoldDB" id="A0A810PX56"/>
<proteinExistence type="predicted"/>
<keyword evidence="1" id="KW-0805">Transcription regulation</keyword>
<dbReference type="PROSITE" id="PS50977">
    <property type="entry name" value="HTH_TETR_2"/>
    <property type="match status" value="1"/>
</dbReference>
<evidence type="ECO:0000259" key="5">
    <source>
        <dbReference type="PROSITE" id="PS50977"/>
    </source>
</evidence>
<dbReference type="GO" id="GO:0000976">
    <property type="term" value="F:transcription cis-regulatory region binding"/>
    <property type="evidence" value="ECO:0007669"/>
    <property type="project" value="TreeGrafter"/>
</dbReference>
<evidence type="ECO:0000313" key="7">
    <source>
        <dbReference type="Proteomes" id="UP000681035"/>
    </source>
</evidence>
<accession>A0A810PX56</accession>
<gene>
    <name evidence="6" type="ORF">MM50RIKEN_05120</name>
</gene>
<reference evidence="6" key="1">
    <citation type="submission" date="2020-09" db="EMBL/GenBank/DDBJ databases">
        <title>New species isolated from human feces.</title>
        <authorList>
            <person name="Kitahara M."/>
            <person name="Shigeno Y."/>
            <person name="Shime M."/>
            <person name="Matsumoto Y."/>
            <person name="Nakamura S."/>
            <person name="Motooka D."/>
            <person name="Fukuoka S."/>
            <person name="Nishikawa H."/>
            <person name="Benno Y."/>
        </authorList>
    </citation>
    <scope>NUCLEOTIDE SEQUENCE</scope>
    <source>
        <strain evidence="6">MM50</strain>
    </source>
</reference>
<dbReference type="SUPFAM" id="SSF46689">
    <property type="entry name" value="Homeodomain-like"/>
    <property type="match status" value="1"/>
</dbReference>
<dbReference type="Proteomes" id="UP000681035">
    <property type="component" value="Chromosome"/>
</dbReference>
<evidence type="ECO:0000313" key="6">
    <source>
        <dbReference type="EMBL" id="BCK80749.1"/>
    </source>
</evidence>
<dbReference type="Pfam" id="PF00440">
    <property type="entry name" value="TetR_N"/>
    <property type="match status" value="1"/>
</dbReference>
<feature type="DNA-binding region" description="H-T-H motif" evidence="4">
    <location>
        <begin position="24"/>
        <end position="43"/>
    </location>
</feature>
<feature type="domain" description="HTH tetR-type" evidence="5">
    <location>
        <begin position="1"/>
        <end position="61"/>
    </location>
</feature>
<evidence type="ECO:0000256" key="3">
    <source>
        <dbReference type="ARBA" id="ARBA00023163"/>
    </source>
</evidence>
<evidence type="ECO:0000256" key="1">
    <source>
        <dbReference type="ARBA" id="ARBA00023015"/>
    </source>
</evidence>
<dbReference type="InterPro" id="IPR009057">
    <property type="entry name" value="Homeodomain-like_sf"/>
</dbReference>
<evidence type="ECO:0000256" key="2">
    <source>
        <dbReference type="ARBA" id="ARBA00023125"/>
    </source>
</evidence>